<dbReference type="Pfam" id="PF03004">
    <property type="entry name" value="Transposase_24"/>
    <property type="match status" value="1"/>
</dbReference>
<feature type="compositionally biased region" description="Gly residues" evidence="2">
    <location>
        <begin position="161"/>
        <end position="170"/>
    </location>
</feature>
<protein>
    <recommendedName>
        <fullName evidence="3">DUF4216 domain-containing protein</fullName>
    </recommendedName>
</protein>
<name>A0A834WTU2_9FABA</name>
<dbReference type="EMBL" id="JAAIUW010000005">
    <property type="protein sequence ID" value="KAF7832267.1"/>
    <property type="molecule type" value="Genomic_DNA"/>
</dbReference>
<reference evidence="4" key="1">
    <citation type="submission" date="2020-09" db="EMBL/GenBank/DDBJ databases">
        <title>Genome-Enabled Discovery of Anthraquinone Biosynthesis in Senna tora.</title>
        <authorList>
            <person name="Kang S.-H."/>
            <person name="Pandey R.P."/>
            <person name="Lee C.-M."/>
            <person name="Sim J.-S."/>
            <person name="Jeong J.-T."/>
            <person name="Choi B.-S."/>
            <person name="Jung M."/>
            <person name="Ginzburg D."/>
            <person name="Zhao K."/>
            <person name="Won S.Y."/>
            <person name="Oh T.-J."/>
            <person name="Yu Y."/>
            <person name="Kim N.-H."/>
            <person name="Lee O.R."/>
            <person name="Lee T.-H."/>
            <person name="Bashyal P."/>
            <person name="Kim T.-S."/>
            <person name="Lee W.-H."/>
            <person name="Kawkins C."/>
            <person name="Kim C.-K."/>
            <person name="Kim J.S."/>
            <person name="Ahn B.O."/>
            <person name="Rhee S.Y."/>
            <person name="Sohng J.K."/>
        </authorList>
    </citation>
    <scope>NUCLEOTIDE SEQUENCE</scope>
    <source>
        <tissue evidence="4">Leaf</tissue>
    </source>
</reference>
<comment type="caution">
    <text evidence="4">The sequence shown here is derived from an EMBL/GenBank/DDBJ whole genome shotgun (WGS) entry which is preliminary data.</text>
</comment>
<evidence type="ECO:0000259" key="3">
    <source>
        <dbReference type="Pfam" id="PF13952"/>
    </source>
</evidence>
<dbReference type="AlphaFoldDB" id="A0A834WTU2"/>
<feature type="coiled-coil region" evidence="1">
    <location>
        <begin position="497"/>
        <end position="542"/>
    </location>
</feature>
<evidence type="ECO:0000313" key="5">
    <source>
        <dbReference type="Proteomes" id="UP000634136"/>
    </source>
</evidence>
<feature type="region of interest" description="Disordered" evidence="2">
    <location>
        <begin position="157"/>
        <end position="214"/>
    </location>
</feature>
<dbReference type="InterPro" id="IPR004252">
    <property type="entry name" value="Probable_transposase_24"/>
</dbReference>
<dbReference type="PANTHER" id="PTHR48258">
    <property type="entry name" value="DUF4218 DOMAIN-CONTAINING PROTEIN-RELATED"/>
    <property type="match status" value="1"/>
</dbReference>
<proteinExistence type="predicted"/>
<keyword evidence="1" id="KW-0175">Coiled coil</keyword>
<sequence length="549" mass="63804">MYVLENCEEVWPFIKEHQDELEKQTPRVDDMNGVEFQNWFHAHVFKLSTQEFVSEELISLAVDKEYYGVLEDVYELNYIGNRKVYLFKCHWWDVAHFERGYKVDKYGFVSVNTKRSLNTNEPFVLASQAKQVFYFDDISDPGWLVVVKTNPRDLFEEMTGLGRGRGGRGGKVSMRSTGRGRRDNQEVSSTPRSIPLQEGSQIGEGSINPSAGSCTSKHIRGKYKSLSFDMKTRNGQKVKINIPEGLQRAVGLDARDIASYCGFVLRQTVSFRVGRWQNVFATYGQAMCLKVKEKFEILDDRRALAMDTFVIDTLQRLFRAWKNRLHTHYKKFPTDQERLDNRPVDVTPEDWNWLVEHYSSDTFKVASERNKSNRAKQVIRHTSGPRSFAEVEELTRDPATGEKATPDAVWEIQHTHKTNGGRVWLDPKSKEIHVYNQHPLTGDEILESVLGEKSGYVRGKGYGKKPITKRARQQIDVEASVSSAIKVIRDQMQAEFDRKLQEDRAEYERKIQEERVEYDRKLQEERNELQLKEQEKHAELERKMQAEID</sequence>
<keyword evidence="5" id="KW-1185">Reference proteome</keyword>
<dbReference type="Pfam" id="PF13952">
    <property type="entry name" value="DUF4216"/>
    <property type="match status" value="1"/>
</dbReference>
<evidence type="ECO:0000256" key="1">
    <source>
        <dbReference type="SAM" id="Coils"/>
    </source>
</evidence>
<feature type="domain" description="DUF4216" evidence="3">
    <location>
        <begin position="75"/>
        <end position="146"/>
    </location>
</feature>
<dbReference type="InterPro" id="IPR025312">
    <property type="entry name" value="DUF4216"/>
</dbReference>
<evidence type="ECO:0000256" key="2">
    <source>
        <dbReference type="SAM" id="MobiDB-lite"/>
    </source>
</evidence>
<evidence type="ECO:0000313" key="4">
    <source>
        <dbReference type="EMBL" id="KAF7832267.1"/>
    </source>
</evidence>
<organism evidence="4 5">
    <name type="scientific">Senna tora</name>
    <dbReference type="NCBI Taxonomy" id="362788"/>
    <lineage>
        <taxon>Eukaryota</taxon>
        <taxon>Viridiplantae</taxon>
        <taxon>Streptophyta</taxon>
        <taxon>Embryophyta</taxon>
        <taxon>Tracheophyta</taxon>
        <taxon>Spermatophyta</taxon>
        <taxon>Magnoliopsida</taxon>
        <taxon>eudicotyledons</taxon>
        <taxon>Gunneridae</taxon>
        <taxon>Pentapetalae</taxon>
        <taxon>rosids</taxon>
        <taxon>fabids</taxon>
        <taxon>Fabales</taxon>
        <taxon>Fabaceae</taxon>
        <taxon>Caesalpinioideae</taxon>
        <taxon>Cassia clade</taxon>
        <taxon>Senna</taxon>
    </lineage>
</organism>
<dbReference type="OrthoDB" id="1417804at2759"/>
<gene>
    <name evidence="4" type="ORF">G2W53_014600</name>
</gene>
<feature type="region of interest" description="Disordered" evidence="2">
    <location>
        <begin position="374"/>
        <end position="403"/>
    </location>
</feature>
<dbReference type="Proteomes" id="UP000634136">
    <property type="component" value="Unassembled WGS sequence"/>
</dbReference>
<dbReference type="PANTHER" id="PTHR48258:SF13">
    <property type="match status" value="1"/>
</dbReference>
<accession>A0A834WTU2</accession>